<proteinExistence type="predicted"/>
<evidence type="ECO:0000313" key="1">
    <source>
        <dbReference type="EMBL" id="EUC53142.1"/>
    </source>
</evidence>
<organism evidence="1 2">
    <name type="scientific">Mogibacterium timidum ATCC 33093</name>
    <dbReference type="NCBI Taxonomy" id="1401079"/>
    <lineage>
        <taxon>Bacteria</taxon>
        <taxon>Bacillati</taxon>
        <taxon>Bacillota</taxon>
        <taxon>Clostridia</taxon>
        <taxon>Peptostreptococcales</taxon>
        <taxon>Anaerovoracaceae</taxon>
        <taxon>Mogibacterium</taxon>
    </lineage>
</organism>
<reference evidence="1 2" key="1">
    <citation type="submission" date="2014-01" db="EMBL/GenBank/DDBJ databases">
        <authorList>
            <person name="Durkin A.S."/>
            <person name="McCorrison J."/>
            <person name="Torralba M."/>
            <person name="Gillis M."/>
            <person name="Haft D.H."/>
            <person name="Methe B."/>
            <person name="Sutton G."/>
            <person name="Nelson K.E."/>
        </authorList>
    </citation>
    <scope>NUCLEOTIDE SEQUENCE [LARGE SCALE GENOMIC DNA]</scope>
    <source>
        <strain evidence="1 2">ATCC 33093</strain>
    </source>
</reference>
<dbReference type="EMBL" id="JALU01000007">
    <property type="protein sequence ID" value="EUC53142.1"/>
    <property type="molecule type" value="Genomic_DNA"/>
</dbReference>
<accession>X8IU11</accession>
<gene>
    <name evidence="1" type="ORF">HMPREF0581_0958</name>
</gene>
<evidence type="ECO:0000313" key="2">
    <source>
        <dbReference type="Proteomes" id="UP000022645"/>
    </source>
</evidence>
<comment type="caution">
    <text evidence="1">The sequence shown here is derived from an EMBL/GenBank/DDBJ whole genome shotgun (WGS) entry which is preliminary data.</text>
</comment>
<dbReference type="AlphaFoldDB" id="X8IU11"/>
<protein>
    <recommendedName>
        <fullName evidence="3">Transposase IS204/IS1001/IS1096/IS1165 DDE domain-containing protein</fullName>
    </recommendedName>
</protein>
<evidence type="ECO:0008006" key="3">
    <source>
        <dbReference type="Google" id="ProtNLM"/>
    </source>
</evidence>
<dbReference type="Proteomes" id="UP000022645">
    <property type="component" value="Unassembled WGS sequence"/>
</dbReference>
<sequence>MHDEYVAGAIMQLDRFHVVESIRQKAVHDEAKTEMLRLLREEKIDELLEHAQIYLDMLSTVEGDTEEEKKAAELKEYLENNKDRLSRYYLRGIEIPKPPTGVLCKNMGVQENRNCIMITFRMKGKRKC</sequence>
<name>X8IU11_9FIRM</name>